<dbReference type="EMBL" id="BMLF01000002">
    <property type="protein sequence ID" value="GGM04143.1"/>
    <property type="molecule type" value="Genomic_DNA"/>
</dbReference>
<dbReference type="Proteomes" id="UP000649829">
    <property type="component" value="Unassembled WGS sequence"/>
</dbReference>
<dbReference type="AlphaFoldDB" id="A0A917SYT0"/>
<dbReference type="InterPro" id="IPR006683">
    <property type="entry name" value="Thioestr_dom"/>
</dbReference>
<comment type="caution">
    <text evidence="3">The sequence shown here is derived from an EMBL/GenBank/DDBJ whole genome shotgun (WGS) entry which is preliminary data.</text>
</comment>
<dbReference type="InterPro" id="IPR052723">
    <property type="entry name" value="Acyl-CoA_thioesterase_PaaI"/>
</dbReference>
<name>A0A917SYT0_9RHOB</name>
<dbReference type="InterPro" id="IPR003736">
    <property type="entry name" value="PAAI_dom"/>
</dbReference>
<feature type="domain" description="Thioesterase" evidence="2">
    <location>
        <begin position="72"/>
        <end position="149"/>
    </location>
</feature>
<dbReference type="NCBIfam" id="TIGR00369">
    <property type="entry name" value="unchar_dom_1"/>
    <property type="match status" value="1"/>
</dbReference>
<evidence type="ECO:0000313" key="3">
    <source>
        <dbReference type="EMBL" id="GGM04143.1"/>
    </source>
</evidence>
<dbReference type="Pfam" id="PF03061">
    <property type="entry name" value="4HBT"/>
    <property type="match status" value="1"/>
</dbReference>
<reference evidence="3" key="1">
    <citation type="journal article" date="2014" name="Int. J. Syst. Evol. Microbiol.">
        <title>Complete genome sequence of Corynebacterium casei LMG S-19264T (=DSM 44701T), isolated from a smear-ripened cheese.</title>
        <authorList>
            <consortium name="US DOE Joint Genome Institute (JGI-PGF)"/>
            <person name="Walter F."/>
            <person name="Albersmeier A."/>
            <person name="Kalinowski J."/>
            <person name="Ruckert C."/>
        </authorList>
    </citation>
    <scope>NUCLEOTIDE SEQUENCE</scope>
    <source>
        <strain evidence="3">CGMCC 1.6293</strain>
    </source>
</reference>
<reference evidence="3" key="2">
    <citation type="submission" date="2020-09" db="EMBL/GenBank/DDBJ databases">
        <authorList>
            <person name="Sun Q."/>
            <person name="Zhou Y."/>
        </authorList>
    </citation>
    <scope>NUCLEOTIDE SEQUENCE</scope>
    <source>
        <strain evidence="3">CGMCC 1.6293</strain>
    </source>
</reference>
<evidence type="ECO:0000256" key="1">
    <source>
        <dbReference type="ARBA" id="ARBA00022801"/>
    </source>
</evidence>
<evidence type="ECO:0000259" key="2">
    <source>
        <dbReference type="Pfam" id="PF03061"/>
    </source>
</evidence>
<dbReference type="Gene3D" id="3.10.129.10">
    <property type="entry name" value="Hotdog Thioesterase"/>
    <property type="match status" value="1"/>
</dbReference>
<protein>
    <submittedName>
        <fullName evidence="3">Aromatic compound catabolic protein</fullName>
    </submittedName>
</protein>
<organism evidence="3 4">
    <name type="scientific">Pseudooceanicola nanhaiensis</name>
    <dbReference type="NCBI Taxonomy" id="375761"/>
    <lineage>
        <taxon>Bacteria</taxon>
        <taxon>Pseudomonadati</taxon>
        <taxon>Pseudomonadota</taxon>
        <taxon>Alphaproteobacteria</taxon>
        <taxon>Rhodobacterales</taxon>
        <taxon>Paracoccaceae</taxon>
        <taxon>Pseudooceanicola</taxon>
    </lineage>
</organism>
<dbReference type="SUPFAM" id="SSF54637">
    <property type="entry name" value="Thioesterase/thiol ester dehydrase-isomerase"/>
    <property type="match status" value="1"/>
</dbReference>
<dbReference type="GO" id="GO:0016289">
    <property type="term" value="F:acyl-CoA hydrolase activity"/>
    <property type="evidence" value="ECO:0007669"/>
    <property type="project" value="UniProtKB-ARBA"/>
</dbReference>
<dbReference type="PANTHER" id="PTHR42856:SF1">
    <property type="entry name" value="ACYL-COENZYME A THIOESTERASE PAAI"/>
    <property type="match status" value="1"/>
</dbReference>
<accession>A0A917SYT0</accession>
<evidence type="ECO:0000313" key="4">
    <source>
        <dbReference type="Proteomes" id="UP000649829"/>
    </source>
</evidence>
<sequence>MKDAPSTDAVSYGLARPDQIATLTGLEQLQAMLRGELPAPTICRALDFILTEAGDGWAEFRGTPSGDMLNPMGLVHGGWVMTLLDSALGCAVHTTLAPGETYVSLDTDVKFVKPITPATGEVTVTARIQTRGRQVGTSEGRAVDAQGRILALGTSSCLVRQAPEA</sequence>
<keyword evidence="1" id="KW-0378">Hydrolase</keyword>
<dbReference type="RefSeq" id="WP_036539272.1">
    <property type="nucleotide sequence ID" value="NZ_BMLF01000002.1"/>
</dbReference>
<dbReference type="PANTHER" id="PTHR42856">
    <property type="entry name" value="ACYL-COENZYME A THIOESTERASE PAAI"/>
    <property type="match status" value="1"/>
</dbReference>
<dbReference type="InterPro" id="IPR029069">
    <property type="entry name" value="HotDog_dom_sf"/>
</dbReference>
<dbReference type="CDD" id="cd03443">
    <property type="entry name" value="PaaI_thioesterase"/>
    <property type="match status" value="1"/>
</dbReference>
<gene>
    <name evidence="3" type="ORF">GCM10011534_27370</name>
</gene>
<proteinExistence type="predicted"/>
<keyword evidence="4" id="KW-1185">Reference proteome</keyword>